<accession>A0A7S6VZQ0</accession>
<proteinExistence type="predicted"/>
<dbReference type="EMBL" id="CP048659">
    <property type="protein sequence ID" value="QOW47800.1"/>
    <property type="molecule type" value="Genomic_DNA"/>
</dbReference>
<organism evidence="1 2">
    <name type="scientific">Acinetobacter piscicola</name>
    <dbReference type="NCBI Taxonomy" id="2006115"/>
    <lineage>
        <taxon>Bacteria</taxon>
        <taxon>Pseudomonadati</taxon>
        <taxon>Pseudomonadota</taxon>
        <taxon>Gammaproteobacteria</taxon>
        <taxon>Moraxellales</taxon>
        <taxon>Moraxellaceae</taxon>
        <taxon>Acinetobacter</taxon>
    </lineage>
</organism>
<evidence type="ECO:0000313" key="2">
    <source>
        <dbReference type="Proteomes" id="UP000593966"/>
    </source>
</evidence>
<gene>
    <name evidence="1" type="ORF">G0028_00420</name>
</gene>
<dbReference type="Proteomes" id="UP000593966">
    <property type="component" value="Chromosome"/>
</dbReference>
<reference evidence="1 2" key="1">
    <citation type="submission" date="2020-02" db="EMBL/GenBank/DDBJ databases">
        <title>Tigecycline-resistant Acinetobacter species from pigs and migratory birds.</title>
        <authorList>
            <person name="Chen C."/>
            <person name="Sun J."/>
            <person name="Liao X.-P."/>
            <person name="Liu Y.-H."/>
        </authorList>
    </citation>
    <scope>NUCLEOTIDE SEQUENCE [LARGE SCALE GENOMIC DNA]</scope>
    <source>
        <strain evidence="1 2">YH12207_T</strain>
    </source>
</reference>
<keyword evidence="2" id="KW-1185">Reference proteome</keyword>
<protein>
    <submittedName>
        <fullName evidence="1">Uncharacterized protein</fullName>
    </submittedName>
</protein>
<sequence length="59" mass="6857">MKFTTLNNGLIRASGTSFGEKFHRDFKVQCDTSSCKIDDIYDPNSYKKEMQQLVKKPYC</sequence>
<name>A0A7S6VZQ0_9GAMM</name>
<dbReference type="AlphaFoldDB" id="A0A7S6VZQ0"/>
<evidence type="ECO:0000313" key="1">
    <source>
        <dbReference type="EMBL" id="QOW47800.1"/>
    </source>
</evidence>